<evidence type="ECO:0000256" key="3">
    <source>
        <dbReference type="ARBA" id="ARBA00004742"/>
    </source>
</evidence>
<dbReference type="KEGG" id="fgi:OP10G_1859"/>
<proteinExistence type="inferred from homology"/>
<comment type="similarity">
    <text evidence="4">Belongs to the PEP-utilizing enzyme family.</text>
</comment>
<dbReference type="Pfam" id="PF01326">
    <property type="entry name" value="PPDK_N"/>
    <property type="match status" value="1"/>
</dbReference>
<evidence type="ECO:0000256" key="9">
    <source>
        <dbReference type="ARBA" id="ARBA00022741"/>
    </source>
</evidence>
<keyword evidence="10 16" id="KW-0418">Kinase</keyword>
<organism evidence="16 17">
    <name type="scientific">Fimbriimonas ginsengisoli Gsoil 348</name>
    <dbReference type="NCBI Taxonomy" id="661478"/>
    <lineage>
        <taxon>Bacteria</taxon>
        <taxon>Bacillati</taxon>
        <taxon>Armatimonadota</taxon>
        <taxon>Fimbriimonadia</taxon>
        <taxon>Fimbriimonadales</taxon>
        <taxon>Fimbriimonadaceae</taxon>
        <taxon>Fimbriimonas</taxon>
    </lineage>
</organism>
<dbReference type="Gene3D" id="3.30.470.20">
    <property type="entry name" value="ATP-grasp fold, B domain"/>
    <property type="match status" value="1"/>
</dbReference>
<keyword evidence="17" id="KW-1185">Reference proteome</keyword>
<comment type="catalytic activity">
    <reaction evidence="14">
        <text>pyruvate + ATP + H2O = phosphoenolpyruvate + AMP + phosphate + 2 H(+)</text>
        <dbReference type="Rhea" id="RHEA:11364"/>
        <dbReference type="ChEBI" id="CHEBI:15361"/>
        <dbReference type="ChEBI" id="CHEBI:15377"/>
        <dbReference type="ChEBI" id="CHEBI:15378"/>
        <dbReference type="ChEBI" id="CHEBI:30616"/>
        <dbReference type="ChEBI" id="CHEBI:43474"/>
        <dbReference type="ChEBI" id="CHEBI:58702"/>
        <dbReference type="ChEBI" id="CHEBI:456215"/>
        <dbReference type="EC" id="2.7.9.2"/>
    </reaction>
</comment>
<dbReference type="InterPro" id="IPR013815">
    <property type="entry name" value="ATP_grasp_subdomain_1"/>
</dbReference>
<name>A0A068NPC7_FIMGI</name>
<evidence type="ECO:0000313" key="17">
    <source>
        <dbReference type="Proteomes" id="UP000027982"/>
    </source>
</evidence>
<evidence type="ECO:0000256" key="5">
    <source>
        <dbReference type="ARBA" id="ARBA00011996"/>
    </source>
</evidence>
<keyword evidence="12" id="KW-0460">Magnesium</keyword>
<dbReference type="HOGENOM" id="CLU_028596_0_0_0"/>
<dbReference type="Proteomes" id="UP000027982">
    <property type="component" value="Chromosome"/>
</dbReference>
<evidence type="ECO:0000313" key="16">
    <source>
        <dbReference type="EMBL" id="AIE85227.1"/>
    </source>
</evidence>
<keyword evidence="7" id="KW-0808">Transferase</keyword>
<dbReference type="STRING" id="661478.OP10G_1859"/>
<evidence type="ECO:0000256" key="14">
    <source>
        <dbReference type="ARBA" id="ARBA00047700"/>
    </source>
</evidence>
<evidence type="ECO:0000259" key="15">
    <source>
        <dbReference type="Pfam" id="PF01326"/>
    </source>
</evidence>
<evidence type="ECO:0000256" key="1">
    <source>
        <dbReference type="ARBA" id="ARBA00001946"/>
    </source>
</evidence>
<dbReference type="EMBL" id="CP007139">
    <property type="protein sequence ID" value="AIE85227.1"/>
    <property type="molecule type" value="Genomic_DNA"/>
</dbReference>
<evidence type="ECO:0000256" key="11">
    <source>
        <dbReference type="ARBA" id="ARBA00022840"/>
    </source>
</evidence>
<dbReference type="AlphaFoldDB" id="A0A068NPC7"/>
<dbReference type="Gene3D" id="3.30.1490.20">
    <property type="entry name" value="ATP-grasp fold, A domain"/>
    <property type="match status" value="1"/>
</dbReference>
<accession>A0A068NPC7</accession>
<dbReference type="InterPro" id="IPR006319">
    <property type="entry name" value="PEP_synth"/>
</dbReference>
<dbReference type="RefSeq" id="WP_025226185.1">
    <property type="nucleotide sequence ID" value="NZ_CP007139.1"/>
</dbReference>
<evidence type="ECO:0000256" key="13">
    <source>
        <dbReference type="ARBA" id="ARBA00033470"/>
    </source>
</evidence>
<dbReference type="PANTHER" id="PTHR43030">
    <property type="entry name" value="PHOSPHOENOLPYRUVATE SYNTHASE"/>
    <property type="match status" value="1"/>
</dbReference>
<evidence type="ECO:0000256" key="2">
    <source>
        <dbReference type="ARBA" id="ARBA00002988"/>
    </source>
</evidence>
<evidence type="ECO:0000256" key="7">
    <source>
        <dbReference type="ARBA" id="ARBA00022679"/>
    </source>
</evidence>
<dbReference type="GO" id="GO:0046872">
    <property type="term" value="F:metal ion binding"/>
    <property type="evidence" value="ECO:0007669"/>
    <property type="project" value="UniProtKB-KW"/>
</dbReference>
<dbReference type="GO" id="GO:0008986">
    <property type="term" value="F:pyruvate, water dikinase activity"/>
    <property type="evidence" value="ECO:0007669"/>
    <property type="project" value="UniProtKB-EC"/>
</dbReference>
<protein>
    <recommendedName>
        <fullName evidence="6">Phosphoenolpyruvate synthase</fullName>
        <ecNumber evidence="5">2.7.9.2</ecNumber>
    </recommendedName>
    <alternativeName>
        <fullName evidence="13">Pyruvate, water dikinase</fullName>
    </alternativeName>
</protein>
<dbReference type="OrthoDB" id="9765468at2"/>
<comment type="pathway">
    <text evidence="3">Carbohydrate biosynthesis; gluconeogenesis.</text>
</comment>
<sequence>MLTPIALVLLSQAGSWTWSPKIASKGEFDKLAGVTDVPYRMAHVRFMIDRRQGNRIYYIDSRNDRHHREFANHLYLSLESEQTFFANNTLKENRRFVLGWLAYQSPVKQWTYEFWDGDQITPDLLRLTHRIVKDTFFASVSFKPNSVRQEEVSNSLGIPRVLVREIMRSQKYQPLNLGFGIGRLRIVNKSEEVADAGPEDIVVLADTPAGAPPVAGLIFAQPTTPLSHLGLLARGWKIPSATIVGALDLFKHLEGKLVAYRTEPGEFHLHLAEPEQISVWEAAKAKQRRLSSPKLDISVTKLASLSQQTAADSVAYGAKSANLGEVMHAGLAGVTVPNGFTLPFSAYERFVHANHLDEKIREAMNDATENGTLRRARLKALRESFCAGSIPGDLAREILARAKSEFGDKGVFVRSSTNSEDLPNFSGAGLYSTVPNVKGPDALLAAVRTVWSSVWNDDAYLARERAGIDHRRVAMAVLIQEGVPSESSGVTITANPFDAGDEGAVYISAKRGLGIRVVDGKKVPEQIVFHVGSNAVLVLTRSDEDSLLAFDPKGGVMEVPTAPQRAVLSDSLVRRLATASLALQRIFGNKPQDIEWAVVGEKIFILQSRPYARS</sequence>
<dbReference type="SUPFAM" id="SSF56059">
    <property type="entry name" value="Glutathione synthetase ATP-binding domain-like"/>
    <property type="match status" value="1"/>
</dbReference>
<evidence type="ECO:0000256" key="10">
    <source>
        <dbReference type="ARBA" id="ARBA00022777"/>
    </source>
</evidence>
<keyword evidence="16" id="KW-0670">Pyruvate</keyword>
<comment type="function">
    <text evidence="2">Catalyzes the phosphorylation of pyruvate to phosphoenolpyruvate.</text>
</comment>
<dbReference type="UniPathway" id="UPA00138"/>
<keyword evidence="11" id="KW-0067">ATP-binding</keyword>
<feature type="domain" description="Pyruvate phosphate dikinase AMP/ATP-binding" evidence="15">
    <location>
        <begin position="317"/>
        <end position="612"/>
    </location>
</feature>
<evidence type="ECO:0000256" key="6">
    <source>
        <dbReference type="ARBA" id="ARBA00021623"/>
    </source>
</evidence>
<gene>
    <name evidence="16" type="ORF">OP10G_1859</name>
</gene>
<dbReference type="InterPro" id="IPR002192">
    <property type="entry name" value="PPDK_AMP/ATP-bd"/>
</dbReference>
<keyword evidence="8" id="KW-0479">Metal-binding</keyword>
<keyword evidence="9" id="KW-0547">Nucleotide-binding</keyword>
<dbReference type="GO" id="GO:0005524">
    <property type="term" value="F:ATP binding"/>
    <property type="evidence" value="ECO:0007669"/>
    <property type="project" value="UniProtKB-KW"/>
</dbReference>
<evidence type="ECO:0000256" key="8">
    <source>
        <dbReference type="ARBA" id="ARBA00022723"/>
    </source>
</evidence>
<dbReference type="PANTHER" id="PTHR43030:SF1">
    <property type="entry name" value="PHOSPHOENOLPYRUVATE SYNTHASE"/>
    <property type="match status" value="1"/>
</dbReference>
<dbReference type="eggNOG" id="COG0574">
    <property type="taxonomic scope" value="Bacteria"/>
</dbReference>
<dbReference type="GO" id="GO:0006094">
    <property type="term" value="P:gluconeogenesis"/>
    <property type="evidence" value="ECO:0007669"/>
    <property type="project" value="UniProtKB-UniPathway"/>
</dbReference>
<comment type="cofactor">
    <cofactor evidence="1">
        <name>Mg(2+)</name>
        <dbReference type="ChEBI" id="CHEBI:18420"/>
    </cofactor>
</comment>
<evidence type="ECO:0000256" key="4">
    <source>
        <dbReference type="ARBA" id="ARBA00007837"/>
    </source>
</evidence>
<reference evidence="16 17" key="1">
    <citation type="journal article" date="2014" name="PLoS ONE">
        <title>The first complete genome sequence of the class fimbriimonadia in the phylum armatimonadetes.</title>
        <authorList>
            <person name="Hu Z.Y."/>
            <person name="Wang Y.Z."/>
            <person name="Im W.T."/>
            <person name="Wang S.Y."/>
            <person name="Zhao G.P."/>
            <person name="Zheng H.J."/>
            <person name="Quan Z.X."/>
        </authorList>
    </citation>
    <scope>NUCLEOTIDE SEQUENCE [LARGE SCALE GENOMIC DNA]</scope>
    <source>
        <strain evidence="16">Gsoil 348</strain>
    </source>
</reference>
<evidence type="ECO:0000256" key="12">
    <source>
        <dbReference type="ARBA" id="ARBA00022842"/>
    </source>
</evidence>
<dbReference type="EC" id="2.7.9.2" evidence="5"/>